<comment type="caution">
    <text evidence="1">The sequence shown here is derived from an EMBL/GenBank/DDBJ whole genome shotgun (WGS) entry which is preliminary data.</text>
</comment>
<organism evidence="1 2">
    <name type="scientific">Sinimarinibacterium thermocellulolyticum</name>
    <dbReference type="NCBI Taxonomy" id="3170016"/>
    <lineage>
        <taxon>Bacteria</taxon>
        <taxon>Pseudomonadati</taxon>
        <taxon>Pseudomonadota</taxon>
        <taxon>Gammaproteobacteria</taxon>
        <taxon>Nevskiales</taxon>
        <taxon>Nevskiaceae</taxon>
        <taxon>Sinimarinibacterium</taxon>
    </lineage>
</organism>
<dbReference type="Gene3D" id="3.40.390.10">
    <property type="entry name" value="Collagenase (Catalytic Domain)"/>
    <property type="match status" value="1"/>
</dbReference>
<dbReference type="Pfam" id="PF06167">
    <property type="entry name" value="Peptidase_M90"/>
    <property type="match status" value="1"/>
</dbReference>
<sequence>MTGFPSEAFVALVLGLALLLRSMFRRRRPRIVAAEPDGWRERLDALVPQAALVPPALRPRYLDAVGRFLREKRFVGCNGLVVVDDMRIAVAGLACLLLLREGAKLFPLVHSVLLYPDRFYVRVDTPDELGLVSDEPVEQIGESWTGDRVILSWTDVQAALDGDAVNVVLHEFAHQLDDENPATEGAPAMRDYTRWSAVMAREFERLQRHRRPPVLDPYGAQSPGEFFGVATEAFFQRGPELARHHGELYALLRDYYRVDTAQRPLWPRRSAEACADATP</sequence>
<proteinExistence type="predicted"/>
<evidence type="ECO:0000313" key="1">
    <source>
        <dbReference type="EMBL" id="MES0873886.1"/>
    </source>
</evidence>
<dbReference type="InterPro" id="IPR042252">
    <property type="entry name" value="MtfA_N"/>
</dbReference>
<gene>
    <name evidence="1" type="ORF">ABSH63_07720</name>
</gene>
<protein>
    <submittedName>
        <fullName evidence="1">M90 family metallopeptidase</fullName>
    </submittedName>
</protein>
<dbReference type="PANTHER" id="PTHR30164">
    <property type="entry name" value="MTFA PEPTIDASE"/>
    <property type="match status" value="1"/>
</dbReference>
<dbReference type="RefSeq" id="WP_352888764.1">
    <property type="nucleotide sequence ID" value="NZ_JBEPIJ010000007.1"/>
</dbReference>
<name>A0ABV2AAH5_9GAMM</name>
<evidence type="ECO:0000313" key="2">
    <source>
        <dbReference type="Proteomes" id="UP001465331"/>
    </source>
</evidence>
<dbReference type="InterPro" id="IPR024079">
    <property type="entry name" value="MetalloPept_cat_dom_sf"/>
</dbReference>
<dbReference type="EMBL" id="JBEPIJ010000007">
    <property type="protein sequence ID" value="MES0873886.1"/>
    <property type="molecule type" value="Genomic_DNA"/>
</dbReference>
<dbReference type="InterPro" id="IPR010384">
    <property type="entry name" value="MtfA_fam"/>
</dbReference>
<accession>A0ABV2AAH5</accession>
<dbReference type="Proteomes" id="UP001465331">
    <property type="component" value="Unassembled WGS sequence"/>
</dbReference>
<dbReference type="CDD" id="cd20169">
    <property type="entry name" value="Peptidase_M90_mtfA"/>
    <property type="match status" value="1"/>
</dbReference>
<dbReference type="Gene3D" id="1.10.472.150">
    <property type="entry name" value="Glucose-regulated metallo-peptidase M90, N-terminal domain"/>
    <property type="match status" value="1"/>
</dbReference>
<reference evidence="1 2" key="1">
    <citation type="submission" date="2024-06" db="EMBL/GenBank/DDBJ databases">
        <authorList>
            <person name="Li Z."/>
            <person name="Jiang Y."/>
        </authorList>
    </citation>
    <scope>NUCLEOTIDE SEQUENCE [LARGE SCALE GENOMIC DNA]</scope>
    <source>
        <strain evidence="1 2">HSW-8</strain>
    </source>
</reference>
<dbReference type="SUPFAM" id="SSF55486">
    <property type="entry name" value="Metalloproteases ('zincins'), catalytic domain"/>
    <property type="match status" value="1"/>
</dbReference>
<keyword evidence="2" id="KW-1185">Reference proteome</keyword>
<dbReference type="PANTHER" id="PTHR30164:SF2">
    <property type="entry name" value="PROTEIN MTFA"/>
    <property type="match status" value="1"/>
</dbReference>